<dbReference type="InterPro" id="IPR003749">
    <property type="entry name" value="ThiS/MoaD-like"/>
</dbReference>
<dbReference type="InterPro" id="IPR012675">
    <property type="entry name" value="Beta-grasp_dom_sf"/>
</dbReference>
<dbReference type="CDD" id="cd00754">
    <property type="entry name" value="Ubl_MoaD"/>
    <property type="match status" value="1"/>
</dbReference>
<keyword evidence="2" id="KW-0547">Nucleotide-binding</keyword>
<dbReference type="AlphaFoldDB" id="A0A0H4J9X3"/>
<dbReference type="GO" id="GO:0006777">
    <property type="term" value="P:Mo-molybdopterin cofactor biosynthetic process"/>
    <property type="evidence" value="ECO:0007669"/>
    <property type="project" value="UniProtKB-KW"/>
</dbReference>
<dbReference type="PANTHER" id="PTHR33359">
    <property type="entry name" value="MOLYBDOPTERIN SYNTHASE SULFUR CARRIER SUBUNIT"/>
    <property type="match status" value="1"/>
</dbReference>
<accession>A0A0H4J9X3</accession>
<dbReference type="PATRIC" id="fig|1623450.3.peg.103"/>
<evidence type="ECO:0000256" key="4">
    <source>
        <dbReference type="ARBA" id="ARBA00024200"/>
    </source>
</evidence>
<proteinExistence type="inferred from homology"/>
<dbReference type="GO" id="GO:0000166">
    <property type="term" value="F:nucleotide binding"/>
    <property type="evidence" value="ECO:0007669"/>
    <property type="project" value="UniProtKB-KW"/>
</dbReference>
<dbReference type="SUPFAM" id="SSF54285">
    <property type="entry name" value="MoaD/ThiS"/>
    <property type="match status" value="1"/>
</dbReference>
<sequence>MIKVLFFAKLREELKINELDVEYKADVASIRELINHLRQQYQQIDNVKNIKAAVNQELVVDWDLSLNDGDEVAFFPPITGG</sequence>
<dbReference type="InterPro" id="IPR044672">
    <property type="entry name" value="MOCS2A"/>
</dbReference>
<evidence type="ECO:0000256" key="1">
    <source>
        <dbReference type="ARBA" id="ARBA00005046"/>
    </source>
</evidence>
<dbReference type="FunFam" id="3.10.20.30:FF:000010">
    <property type="entry name" value="Molybdopterin synthase sulfur carrier subunit"/>
    <property type="match status" value="1"/>
</dbReference>
<dbReference type="PANTHER" id="PTHR33359:SF1">
    <property type="entry name" value="MOLYBDOPTERIN SYNTHASE SULFUR CARRIER SUBUNIT"/>
    <property type="match status" value="1"/>
</dbReference>
<dbReference type="Pfam" id="PF02597">
    <property type="entry name" value="ThiS"/>
    <property type="match status" value="1"/>
</dbReference>
<protein>
    <recommendedName>
        <fullName evidence="5">Molybdopterin synthase sulfur carrier subunit</fullName>
    </recommendedName>
</protein>
<dbReference type="NCBIfam" id="TIGR01682">
    <property type="entry name" value="moaD"/>
    <property type="match status" value="1"/>
</dbReference>
<comment type="similarity">
    <text evidence="4">Belongs to the MoaD family.</text>
</comment>
<dbReference type="Proteomes" id="UP000066549">
    <property type="component" value="Chromosome"/>
</dbReference>
<name>A0A0H4J9X3_9PROT</name>
<dbReference type="Gene3D" id="3.10.20.30">
    <property type="match status" value="1"/>
</dbReference>
<evidence type="ECO:0000313" key="6">
    <source>
        <dbReference type="EMBL" id="AKO65287.1"/>
    </source>
</evidence>
<evidence type="ECO:0000256" key="2">
    <source>
        <dbReference type="ARBA" id="ARBA00022741"/>
    </source>
</evidence>
<gene>
    <name evidence="6" type="ORF">VI33_00505</name>
</gene>
<comment type="pathway">
    <text evidence="1">Cofactor biosynthesis; molybdopterin biosynthesis.</text>
</comment>
<evidence type="ECO:0000256" key="3">
    <source>
        <dbReference type="ARBA" id="ARBA00023150"/>
    </source>
</evidence>
<organism evidence="6 7">
    <name type="scientific">Methylophilales bacterium MBRS-H7</name>
    <dbReference type="NCBI Taxonomy" id="1623450"/>
    <lineage>
        <taxon>Bacteria</taxon>
        <taxon>Pseudomonadati</taxon>
        <taxon>Pseudomonadota</taxon>
        <taxon>Betaproteobacteria</taxon>
        <taxon>Nitrosomonadales</taxon>
        <taxon>OM43 clade</taxon>
    </lineage>
</organism>
<dbReference type="InterPro" id="IPR016155">
    <property type="entry name" value="Mopterin_synth/thiamin_S_b"/>
</dbReference>
<reference evidence="6 7" key="1">
    <citation type="submission" date="2015-03" db="EMBL/GenBank/DDBJ databases">
        <title>Comparative analysis of the OM43 clade including a novel species from Red Sea uncovers genomic and metabolic diversity among marine methylotrophs.</title>
        <authorList>
            <person name="Jimenez-Infante F."/>
            <person name="Ngugi D.K."/>
            <person name="Vinu M."/>
            <person name="Alam I."/>
            <person name="Kamau A."/>
            <person name="Blom J."/>
            <person name="Bajic V.B."/>
            <person name="Stingl U."/>
        </authorList>
    </citation>
    <scope>NUCLEOTIDE SEQUENCE [LARGE SCALE GENOMIC DNA]</scope>
    <source>
        <strain evidence="6 7">MBRSH7</strain>
    </source>
</reference>
<evidence type="ECO:0000313" key="7">
    <source>
        <dbReference type="Proteomes" id="UP000066549"/>
    </source>
</evidence>
<keyword evidence="7" id="KW-1185">Reference proteome</keyword>
<keyword evidence="3" id="KW-0501">Molybdenum cofactor biosynthesis</keyword>
<dbReference type="UniPathway" id="UPA00344"/>
<dbReference type="OrthoDB" id="9801945at2"/>
<dbReference type="GO" id="GO:1990133">
    <property type="term" value="C:molybdopterin adenylyltransferase complex"/>
    <property type="evidence" value="ECO:0007669"/>
    <property type="project" value="TreeGrafter"/>
</dbReference>
<evidence type="ECO:0000256" key="5">
    <source>
        <dbReference type="ARBA" id="ARBA00024247"/>
    </source>
</evidence>
<dbReference type="EMBL" id="CP011002">
    <property type="protein sequence ID" value="AKO65287.1"/>
    <property type="molecule type" value="Genomic_DNA"/>
</dbReference>